<dbReference type="Proteomes" id="UP000198873">
    <property type="component" value="Unassembled WGS sequence"/>
</dbReference>
<organism evidence="2 3">
    <name type="scientific">Streptomyces harbinensis</name>
    <dbReference type="NCBI Taxonomy" id="1176198"/>
    <lineage>
        <taxon>Bacteria</taxon>
        <taxon>Bacillati</taxon>
        <taxon>Actinomycetota</taxon>
        <taxon>Actinomycetes</taxon>
        <taxon>Kitasatosporales</taxon>
        <taxon>Streptomycetaceae</taxon>
        <taxon>Streptomyces</taxon>
    </lineage>
</organism>
<accession>A0A1I6PRC2</accession>
<proteinExistence type="predicted"/>
<dbReference type="EMBL" id="FPAB01000001">
    <property type="protein sequence ID" value="SFS42618.1"/>
    <property type="molecule type" value="Genomic_DNA"/>
</dbReference>
<evidence type="ECO:0000313" key="2">
    <source>
        <dbReference type="EMBL" id="SFS42618.1"/>
    </source>
</evidence>
<sequence>MTTTPATEAVTYWYLEQTAPGDLRPAREIAPGAPVRIERAAVPSPEFSRFLYTAVGQDVAWIDRLPWDRARWQAQLERPGVETWVLYEHGTPGGFIELSGEESGVVEIGYFGLLPAFRGRGLGGALLSAGTARAWDLADRTPGHRPTGRVWLHTCSRDGEHALDNYRRRGFRVYDTRTAQEPYARQPGPWPGA</sequence>
<dbReference type="InterPro" id="IPR000182">
    <property type="entry name" value="GNAT_dom"/>
</dbReference>
<dbReference type="Gene3D" id="3.40.630.30">
    <property type="match status" value="1"/>
</dbReference>
<gene>
    <name evidence="2" type="ORF">SAMN05444716_101670</name>
</gene>
<dbReference type="Pfam" id="PF00583">
    <property type="entry name" value="Acetyltransf_1"/>
    <property type="match status" value="1"/>
</dbReference>
<dbReference type="PROSITE" id="PS51186">
    <property type="entry name" value="GNAT"/>
    <property type="match status" value="1"/>
</dbReference>
<dbReference type="AlphaFoldDB" id="A0A1I6PRC2"/>
<name>A0A1I6PRC2_9ACTN</name>
<dbReference type="CDD" id="cd04301">
    <property type="entry name" value="NAT_SF"/>
    <property type="match status" value="1"/>
</dbReference>
<feature type="domain" description="N-acetyltransferase" evidence="1">
    <location>
        <begin position="35"/>
        <end position="189"/>
    </location>
</feature>
<reference evidence="3" key="1">
    <citation type="submission" date="2016-10" db="EMBL/GenBank/DDBJ databases">
        <authorList>
            <person name="Varghese N."/>
            <person name="Submissions S."/>
        </authorList>
    </citation>
    <scope>NUCLEOTIDE SEQUENCE [LARGE SCALE GENOMIC DNA]</scope>
    <source>
        <strain evidence="3">CGMCC 4.7047</strain>
    </source>
</reference>
<dbReference type="GO" id="GO:0016747">
    <property type="term" value="F:acyltransferase activity, transferring groups other than amino-acyl groups"/>
    <property type="evidence" value="ECO:0007669"/>
    <property type="project" value="InterPro"/>
</dbReference>
<dbReference type="RefSeq" id="WP_019434156.1">
    <property type="nucleotide sequence ID" value="NZ_FPAB01000001.1"/>
</dbReference>
<evidence type="ECO:0000259" key="1">
    <source>
        <dbReference type="PROSITE" id="PS51186"/>
    </source>
</evidence>
<evidence type="ECO:0000313" key="3">
    <source>
        <dbReference type="Proteomes" id="UP000198873"/>
    </source>
</evidence>
<dbReference type="STRING" id="1176198.SAMN05444716_101670"/>
<dbReference type="SUPFAM" id="SSF55729">
    <property type="entry name" value="Acyl-CoA N-acyltransferases (Nat)"/>
    <property type="match status" value="1"/>
</dbReference>
<keyword evidence="3" id="KW-1185">Reference proteome</keyword>
<protein>
    <submittedName>
        <fullName evidence="2">Acetyltransferase (GNAT) domain-containing protein</fullName>
    </submittedName>
</protein>
<keyword evidence="2" id="KW-0808">Transferase</keyword>
<dbReference type="InterPro" id="IPR016181">
    <property type="entry name" value="Acyl_CoA_acyltransferase"/>
</dbReference>